<dbReference type="GO" id="GO:0005730">
    <property type="term" value="C:nucleolus"/>
    <property type="evidence" value="ECO:0007669"/>
    <property type="project" value="TreeGrafter"/>
</dbReference>
<dbReference type="InterPro" id="IPR020472">
    <property type="entry name" value="WD40_PAC1"/>
</dbReference>
<dbReference type="InterPro" id="IPR015943">
    <property type="entry name" value="WD40/YVTN_repeat-like_dom_sf"/>
</dbReference>
<dbReference type="GO" id="GO:0000472">
    <property type="term" value="P:endonucleolytic cleavage to generate mature 5'-end of SSU-rRNA from (SSU-rRNA, 5.8S rRNA, LSU-rRNA)"/>
    <property type="evidence" value="ECO:0007669"/>
    <property type="project" value="TreeGrafter"/>
</dbReference>
<evidence type="ECO:0000256" key="1">
    <source>
        <dbReference type="ARBA" id="ARBA00022574"/>
    </source>
</evidence>
<dbReference type="VEuPathDB" id="CryptoDB:GNI_143290"/>
<dbReference type="SUPFAM" id="SSF50978">
    <property type="entry name" value="WD40 repeat-like"/>
    <property type="match status" value="2"/>
</dbReference>
<dbReference type="GeneID" id="22915080"/>
<proteinExistence type="predicted"/>
<dbReference type="GO" id="GO:0030686">
    <property type="term" value="C:90S preribosome"/>
    <property type="evidence" value="ECO:0007669"/>
    <property type="project" value="TreeGrafter"/>
</dbReference>
<dbReference type="InterPro" id="IPR019775">
    <property type="entry name" value="WD40_repeat_CS"/>
</dbReference>
<dbReference type="InterPro" id="IPR001680">
    <property type="entry name" value="WD40_rpt"/>
</dbReference>
<evidence type="ECO:0000256" key="3">
    <source>
        <dbReference type="PROSITE-ProRule" id="PRU00221"/>
    </source>
</evidence>
<evidence type="ECO:0000313" key="5">
    <source>
        <dbReference type="Proteomes" id="UP000019763"/>
    </source>
</evidence>
<dbReference type="GO" id="GO:0034511">
    <property type="term" value="F:U3 snoRNA binding"/>
    <property type="evidence" value="ECO:0007669"/>
    <property type="project" value="TreeGrafter"/>
</dbReference>
<comment type="caution">
    <text evidence="4">The sequence shown here is derived from an EMBL/GenBank/DDBJ whole genome shotgun (WGS) entry which is preliminary data.</text>
</comment>
<feature type="repeat" description="WD" evidence="3">
    <location>
        <begin position="673"/>
        <end position="714"/>
    </location>
</feature>
<dbReference type="Proteomes" id="UP000019763">
    <property type="component" value="Unassembled WGS sequence"/>
</dbReference>
<dbReference type="EMBL" id="AFNH02001059">
    <property type="protein sequence ID" value="EZG44829.1"/>
    <property type="molecule type" value="Genomic_DNA"/>
</dbReference>
<dbReference type="PANTHER" id="PTHR19854:SF15">
    <property type="entry name" value="TRANSDUCIN BETA-LIKE PROTEIN 3"/>
    <property type="match status" value="1"/>
</dbReference>
<dbReference type="InterPro" id="IPR036322">
    <property type="entry name" value="WD40_repeat_dom_sf"/>
</dbReference>
<dbReference type="PROSITE" id="PS50294">
    <property type="entry name" value="WD_REPEATS_REGION"/>
    <property type="match status" value="2"/>
</dbReference>
<keyword evidence="5" id="KW-1185">Reference proteome</keyword>
<dbReference type="PROSITE" id="PS00678">
    <property type="entry name" value="WD_REPEATS_1"/>
    <property type="match status" value="2"/>
</dbReference>
<keyword evidence="1 3" id="KW-0853">WD repeat</keyword>
<keyword evidence="2" id="KW-0677">Repeat</keyword>
<dbReference type="PRINTS" id="PR00320">
    <property type="entry name" value="GPROTEINBRPT"/>
</dbReference>
<sequence>MSRRFPYQVWRSIGAAAAGDCVTYVYTQGRLAAGAELGELILSGDRDRIQVTSARGDQIATLGGGLDSRKKGTLDEEGFASAVFDDVIQIATTITAVGILYIAGLHRSGTVQVWTYENPAESQDAAGSQDVAESQDVAMQDGDTEKASAFKPVASWMFSAPGGAPRWLECHNTVPVVAVASSNGRCKVYDMTTGALTHNFEGLLINGDQCSLLRFHQTRVLLLLGSSTGVVHVMDLCRNVILVSAQAHSTAVLDAAFVDINLPLGKTNGFVPCFLTVGGDRQVKLWSLKTVLERVLEKCKQKHFGASKELRHNGFIDLGHPVHALELLTASNTPDASKNANGAKRMALAAENTSAVKKVMEADSSLRILDKCLVAMSAKETYASIVIVPRAAVEEAIIDQAFLQNAPGWFALAGTEAGAVVMLDVVRKQTVPYRTSAAQAYQFHVPRPPIRRLFKSPKNDAFVVITTNQGLVHWRLNAPSLEPNKALRGVGTSSSAAVGMVLAPTPTPAGVPKDVASTGPVGRCSVTYSCGIDGSVIRERVIWDRGECEVTEMLVNSDEVIAAVDMSECGRYLAFVTKLGRLCVVDMEQGMLVAACRTGAVGSLTNTCFSQKPVAAEATTIAAGQPFVATVGSDNFIRLWVLNLGPENLKSGQSPASNPGVPGCEFETSTVLWKAADKPVYCVAVNGSNKVLASGGADRTVRLWRPSDGKALAVLKGHKAAVTALAFHPAEPYLASASVDGTLRIWNLKTHECQQTIMGATNHVLVLKYIMQGNRLAAGCADGSVQAWDVSSTLAVEYCGTSLAHDDRITTLMEASFADQPALISVAADGSSALWRDRGTEIKQEETAHDRAQRNDRANADIWIAQGQYARAIRAACKWKSVDIFEKVVAKLIESTTLEISTFETEHGVSQNATGPDLDLVQMIREEFKTVEDIEVLLLAAVHFCKRQSTLYIAHWICDSIIQAYK</sequence>
<protein>
    <submittedName>
        <fullName evidence="4">WD40 domain protein</fullName>
    </submittedName>
</protein>
<dbReference type="PROSITE" id="PS50082">
    <property type="entry name" value="WD_REPEATS_2"/>
    <property type="match status" value="3"/>
</dbReference>
<dbReference type="PANTHER" id="PTHR19854">
    <property type="entry name" value="TRANSDUCIN BETA-LIKE 3"/>
    <property type="match status" value="1"/>
</dbReference>
<dbReference type="Pfam" id="PF00400">
    <property type="entry name" value="WD40"/>
    <property type="match status" value="3"/>
</dbReference>
<dbReference type="RefSeq" id="XP_011132653.1">
    <property type="nucleotide sequence ID" value="XM_011134351.1"/>
</dbReference>
<dbReference type="GO" id="GO:0000480">
    <property type="term" value="P:endonucleolytic cleavage in 5'-ETS of tricistronic rRNA transcript (SSU-rRNA, 5.8S rRNA, LSU-rRNA)"/>
    <property type="evidence" value="ECO:0007669"/>
    <property type="project" value="TreeGrafter"/>
</dbReference>
<gene>
    <name evidence="4" type="ORF">GNI_143290</name>
</gene>
<feature type="repeat" description="WD" evidence="3">
    <location>
        <begin position="757"/>
        <end position="798"/>
    </location>
</feature>
<evidence type="ECO:0000256" key="2">
    <source>
        <dbReference type="ARBA" id="ARBA00022737"/>
    </source>
</evidence>
<name>A0A023AZZ2_GRENI</name>
<dbReference type="SMART" id="SM00320">
    <property type="entry name" value="WD40"/>
    <property type="match status" value="6"/>
</dbReference>
<dbReference type="Gene3D" id="2.130.10.10">
    <property type="entry name" value="YVTN repeat-like/Quinoprotein amine dehydrogenase"/>
    <property type="match status" value="3"/>
</dbReference>
<dbReference type="OrthoDB" id="674604at2759"/>
<dbReference type="AlphaFoldDB" id="A0A023AZZ2"/>
<feature type="repeat" description="WD" evidence="3">
    <location>
        <begin position="715"/>
        <end position="756"/>
    </location>
</feature>
<accession>A0A023AZZ2</accession>
<organism evidence="4 5">
    <name type="scientific">Gregarina niphandrodes</name>
    <name type="common">Septate eugregarine</name>
    <dbReference type="NCBI Taxonomy" id="110365"/>
    <lineage>
        <taxon>Eukaryota</taxon>
        <taxon>Sar</taxon>
        <taxon>Alveolata</taxon>
        <taxon>Apicomplexa</taxon>
        <taxon>Conoidasida</taxon>
        <taxon>Gregarinasina</taxon>
        <taxon>Eugregarinorida</taxon>
        <taxon>Gregarinidae</taxon>
        <taxon>Gregarina</taxon>
    </lineage>
</organism>
<evidence type="ECO:0000313" key="4">
    <source>
        <dbReference type="EMBL" id="EZG44829.1"/>
    </source>
</evidence>
<dbReference type="eggNOG" id="KOG0319">
    <property type="taxonomic scope" value="Eukaryota"/>
</dbReference>
<reference evidence="4" key="1">
    <citation type="submission" date="2013-12" db="EMBL/GenBank/DDBJ databases">
        <authorList>
            <person name="Omoto C.K."/>
            <person name="Sibley D."/>
            <person name="Venepally P."/>
            <person name="Hadjithomas M."/>
            <person name="Karamycheva S."/>
            <person name="Brunk B."/>
            <person name="Roos D."/>
            <person name="Caler E."/>
            <person name="Lorenzi H."/>
        </authorList>
    </citation>
    <scope>NUCLEOTIDE SEQUENCE</scope>
</reference>